<dbReference type="InterPro" id="IPR011004">
    <property type="entry name" value="Trimer_LpxA-like_sf"/>
</dbReference>
<accession>A0ABW2FIB5</accession>
<dbReference type="Gene3D" id="1.10.3130.10">
    <property type="entry name" value="serine acetyltransferase, domain 1"/>
    <property type="match status" value="1"/>
</dbReference>
<evidence type="ECO:0000313" key="12">
    <source>
        <dbReference type="Proteomes" id="UP001596378"/>
    </source>
</evidence>
<dbReference type="NCBIfam" id="NF041874">
    <property type="entry name" value="EPS_EpsC"/>
    <property type="match status" value="1"/>
</dbReference>
<feature type="compositionally biased region" description="Gly residues" evidence="10">
    <location>
        <begin position="216"/>
        <end position="227"/>
    </location>
</feature>
<dbReference type="Pfam" id="PF00132">
    <property type="entry name" value="Hexapep"/>
    <property type="match status" value="1"/>
</dbReference>
<dbReference type="SUPFAM" id="SSF51161">
    <property type="entry name" value="Trimeric LpxA-like enzymes"/>
    <property type="match status" value="1"/>
</dbReference>
<dbReference type="Proteomes" id="UP001596378">
    <property type="component" value="Unassembled WGS sequence"/>
</dbReference>
<evidence type="ECO:0000256" key="4">
    <source>
        <dbReference type="ARBA" id="ARBA00018522"/>
    </source>
</evidence>
<gene>
    <name evidence="11" type="primary">cysE</name>
    <name evidence="11" type="ORF">ACFQMJ_30565</name>
</gene>
<dbReference type="InterPro" id="IPR053376">
    <property type="entry name" value="Serine_acetyltransferase"/>
</dbReference>
<evidence type="ECO:0000256" key="10">
    <source>
        <dbReference type="SAM" id="MobiDB-lite"/>
    </source>
</evidence>
<keyword evidence="12" id="KW-1185">Reference proteome</keyword>
<dbReference type="PANTHER" id="PTHR42811">
    <property type="entry name" value="SERINE ACETYLTRANSFERASE"/>
    <property type="match status" value="1"/>
</dbReference>
<comment type="pathway">
    <text evidence="1">Amino-acid biosynthesis; L-cysteine biosynthesis; L-cysteine from L-serine: step 1/2.</text>
</comment>
<proteinExistence type="inferred from homology"/>
<dbReference type="EMBL" id="JBHTAI010000027">
    <property type="protein sequence ID" value="MFC7152903.1"/>
    <property type="molecule type" value="Genomic_DNA"/>
</dbReference>
<evidence type="ECO:0000256" key="2">
    <source>
        <dbReference type="ARBA" id="ARBA00007274"/>
    </source>
</evidence>
<comment type="similarity">
    <text evidence="2">Belongs to the transferase hexapeptide repeat family.</text>
</comment>
<protein>
    <recommendedName>
        <fullName evidence="4">Serine acetyltransferase</fullName>
        <ecNumber evidence="3">2.3.1.30</ecNumber>
    </recommendedName>
</protein>
<dbReference type="InterPro" id="IPR045304">
    <property type="entry name" value="LbH_SAT"/>
</dbReference>
<dbReference type="EC" id="2.3.1.30" evidence="3"/>
<feature type="region of interest" description="Disordered" evidence="10">
    <location>
        <begin position="211"/>
        <end position="262"/>
    </location>
</feature>
<dbReference type="NCBIfam" id="TIGR01172">
    <property type="entry name" value="cysE"/>
    <property type="match status" value="1"/>
</dbReference>
<dbReference type="RefSeq" id="WP_378049848.1">
    <property type="nucleotide sequence ID" value="NZ_JBHMDN010000022.1"/>
</dbReference>
<evidence type="ECO:0000256" key="7">
    <source>
        <dbReference type="ARBA" id="ARBA00023192"/>
    </source>
</evidence>
<evidence type="ECO:0000313" key="11">
    <source>
        <dbReference type="EMBL" id="MFC7152903.1"/>
    </source>
</evidence>
<name>A0ABW2FIB5_9BACL</name>
<keyword evidence="5" id="KW-0028">Amino-acid biosynthesis</keyword>
<organism evidence="11 12">
    <name type="scientific">Cohnella cellulosilytica</name>
    <dbReference type="NCBI Taxonomy" id="986710"/>
    <lineage>
        <taxon>Bacteria</taxon>
        <taxon>Bacillati</taxon>
        <taxon>Bacillota</taxon>
        <taxon>Bacilli</taxon>
        <taxon>Bacillales</taxon>
        <taxon>Paenibacillaceae</taxon>
        <taxon>Cohnella</taxon>
    </lineage>
</organism>
<evidence type="ECO:0000256" key="3">
    <source>
        <dbReference type="ARBA" id="ARBA00013266"/>
    </source>
</evidence>
<comment type="caution">
    <text evidence="11">The sequence shown here is derived from an EMBL/GenBank/DDBJ whole genome shotgun (WGS) entry which is preliminary data.</text>
</comment>
<evidence type="ECO:0000256" key="1">
    <source>
        <dbReference type="ARBA" id="ARBA00004876"/>
    </source>
</evidence>
<dbReference type="CDD" id="cd03354">
    <property type="entry name" value="LbH_SAT"/>
    <property type="match status" value="1"/>
</dbReference>
<evidence type="ECO:0000256" key="9">
    <source>
        <dbReference type="ARBA" id="ARBA00049486"/>
    </source>
</evidence>
<reference evidence="12" key="1">
    <citation type="journal article" date="2019" name="Int. J. Syst. Evol. Microbiol.">
        <title>The Global Catalogue of Microorganisms (GCM) 10K type strain sequencing project: providing services to taxonomists for standard genome sequencing and annotation.</title>
        <authorList>
            <consortium name="The Broad Institute Genomics Platform"/>
            <consortium name="The Broad Institute Genome Sequencing Center for Infectious Disease"/>
            <person name="Wu L."/>
            <person name="Ma J."/>
        </authorList>
    </citation>
    <scope>NUCLEOTIDE SEQUENCE [LARGE SCALE GENOMIC DNA]</scope>
    <source>
        <strain evidence="12">KCTC 12907</strain>
    </source>
</reference>
<keyword evidence="8 11" id="KW-0012">Acyltransferase</keyword>
<feature type="compositionally biased region" description="Basic and acidic residues" evidence="10">
    <location>
        <begin position="239"/>
        <end position="249"/>
    </location>
</feature>
<dbReference type="InterPro" id="IPR005881">
    <property type="entry name" value="Ser_O-AcTrfase"/>
</dbReference>
<sequence>MGIWRMVKSDIEAVFENDPAARSWFEVVFTYAGLHAIWAHRVARFFYRRRLYTIARIISQISRFFTGIEIHPGATLGRKLFIDHGMGVVIGETCEIGEEVVIYQGVTLGGTGKEKGKRHPTIGNRVVIASGAKVLGSFTVGDNTNIGANSVVLREVPPNSTVVGIPGRVVKRNGKKIGDRLDHTNLPDPLIEMFRLMQKEINDLKSEVARLKGERPQGGGGSEGGPAGSREEPEEAEPGDGRDGAERSYDLVGLSGADQKRS</sequence>
<evidence type="ECO:0000256" key="5">
    <source>
        <dbReference type="ARBA" id="ARBA00022605"/>
    </source>
</evidence>
<dbReference type="InterPro" id="IPR042122">
    <property type="entry name" value="Ser_AcTrfase_N_sf"/>
</dbReference>
<dbReference type="Gene3D" id="2.160.10.10">
    <property type="entry name" value="Hexapeptide repeat proteins"/>
    <property type="match status" value="1"/>
</dbReference>
<dbReference type="GO" id="GO:0009001">
    <property type="term" value="F:serine O-acetyltransferase activity"/>
    <property type="evidence" value="ECO:0007669"/>
    <property type="project" value="UniProtKB-EC"/>
</dbReference>
<evidence type="ECO:0000256" key="8">
    <source>
        <dbReference type="ARBA" id="ARBA00023315"/>
    </source>
</evidence>
<dbReference type="InterPro" id="IPR001451">
    <property type="entry name" value="Hexapep"/>
</dbReference>
<keyword evidence="6 11" id="KW-0808">Transferase</keyword>
<comment type="catalytic activity">
    <reaction evidence="9">
        <text>L-serine + acetyl-CoA = O-acetyl-L-serine + CoA</text>
        <dbReference type="Rhea" id="RHEA:24560"/>
        <dbReference type="ChEBI" id="CHEBI:33384"/>
        <dbReference type="ChEBI" id="CHEBI:57287"/>
        <dbReference type="ChEBI" id="CHEBI:57288"/>
        <dbReference type="ChEBI" id="CHEBI:58340"/>
        <dbReference type="EC" id="2.3.1.30"/>
    </reaction>
</comment>
<evidence type="ECO:0000256" key="6">
    <source>
        <dbReference type="ARBA" id="ARBA00022679"/>
    </source>
</evidence>
<keyword evidence="7" id="KW-0198">Cysteine biosynthesis</keyword>